<dbReference type="EMBL" id="WKQP01000010">
    <property type="protein sequence ID" value="MSC60142.1"/>
    <property type="molecule type" value="Genomic_DNA"/>
</dbReference>
<dbReference type="AlphaFoldDB" id="A0A6L5T7X9"/>
<protein>
    <submittedName>
        <fullName evidence="1">Uncharacterized protein</fullName>
    </submittedName>
</protein>
<dbReference type="RefSeq" id="WP_154266958.1">
    <property type="nucleotide sequence ID" value="NZ_WKQP01000010.1"/>
</dbReference>
<evidence type="ECO:0000313" key="1">
    <source>
        <dbReference type="EMBL" id="MSC60142.1"/>
    </source>
</evidence>
<gene>
    <name evidence="1" type="ORF">GKE07_08020</name>
</gene>
<evidence type="ECO:0000313" key="2">
    <source>
        <dbReference type="Proteomes" id="UP000479563"/>
    </source>
</evidence>
<dbReference type="Proteomes" id="UP000479563">
    <property type="component" value="Unassembled WGS sequence"/>
</dbReference>
<organism evidence="1 2">
    <name type="scientific">Agathobacter rectalis</name>
    <dbReference type="NCBI Taxonomy" id="39491"/>
    <lineage>
        <taxon>Bacteria</taxon>
        <taxon>Bacillati</taxon>
        <taxon>Bacillota</taxon>
        <taxon>Clostridia</taxon>
        <taxon>Lachnospirales</taxon>
        <taxon>Lachnospiraceae</taxon>
        <taxon>Agathobacter</taxon>
    </lineage>
</organism>
<comment type="caution">
    <text evidence="1">The sequence shown here is derived from an EMBL/GenBank/DDBJ whole genome shotgun (WGS) entry which is preliminary data.</text>
</comment>
<reference evidence="1 2" key="1">
    <citation type="journal article" date="2019" name="Nat. Med.">
        <title>A library of human gut bacterial isolates paired with longitudinal multiomics data enables mechanistic microbiome research.</title>
        <authorList>
            <person name="Poyet M."/>
            <person name="Groussin M."/>
            <person name="Gibbons S.M."/>
            <person name="Avila-Pacheco J."/>
            <person name="Jiang X."/>
            <person name="Kearney S.M."/>
            <person name="Perrotta A.R."/>
            <person name="Berdy B."/>
            <person name="Zhao S."/>
            <person name="Lieberman T.D."/>
            <person name="Swanson P.K."/>
            <person name="Smith M."/>
            <person name="Roesemann S."/>
            <person name="Alexander J.E."/>
            <person name="Rich S.A."/>
            <person name="Livny J."/>
            <person name="Vlamakis H."/>
            <person name="Clish C."/>
            <person name="Bullock K."/>
            <person name="Deik A."/>
            <person name="Scott J."/>
            <person name="Pierce K.A."/>
            <person name="Xavier R.J."/>
            <person name="Alm E.J."/>
        </authorList>
    </citation>
    <scope>NUCLEOTIDE SEQUENCE [LARGE SCALE GENOMIC DNA]</scope>
    <source>
        <strain evidence="1 2">BIOML-A11</strain>
    </source>
</reference>
<proteinExistence type="predicted"/>
<sequence>MQVNFKMEKATKNTIRFTEVLENELDAPKIGTLYVPKQTLGTIGWAEDKNLVIEIKAE</sequence>
<name>A0A6L5T7X9_9FIRM</name>
<accession>A0A6L5T7X9</accession>